<dbReference type="EMBL" id="CP027169">
    <property type="protein sequence ID" value="AVK03395.1"/>
    <property type="molecule type" value="Genomic_DNA"/>
</dbReference>
<evidence type="ECO:0000313" key="1">
    <source>
        <dbReference type="EMBL" id="AVK03395.1"/>
    </source>
</evidence>
<protein>
    <submittedName>
        <fullName evidence="1">Uncharacterized protein</fullName>
    </submittedName>
</protein>
<dbReference type="RefSeq" id="WP_204100717.1">
    <property type="nucleotide sequence ID" value="NZ_CP027169.1"/>
</dbReference>
<organism evidence="1 2">
    <name type="scientific">Pseudomonas paraeruginosa</name>
    <dbReference type="NCBI Taxonomy" id="2994495"/>
    <lineage>
        <taxon>Bacteria</taxon>
        <taxon>Pseudomonadati</taxon>
        <taxon>Pseudomonadota</taxon>
        <taxon>Gammaproteobacteria</taxon>
        <taxon>Pseudomonadales</taxon>
        <taxon>Pseudomonadaceae</taxon>
        <taxon>Pseudomonas</taxon>
    </lineage>
</organism>
<reference evidence="1 2" key="1">
    <citation type="submission" date="2018-02" db="EMBL/GenBank/DDBJ databases">
        <title>FDA/CDC Antimicrobial Resistant Isolate Bank Genome Sequencing.</title>
        <authorList>
            <person name="Benahmed F.H."/>
            <person name="Lutgring J.D."/>
            <person name="Yoo B."/>
            <person name="Machado M."/>
            <person name="Brown A."/>
            <person name="McAllister G."/>
            <person name="Perry A."/>
            <person name="Halpin A.L."/>
            <person name="Vavikolanu K."/>
            <person name="Ott S."/>
            <person name="Zhao X."/>
            <person name="Tallon L.J."/>
            <person name="Sadzewicz L."/>
            <person name="Aluvathingal J."/>
            <person name="Nadendla S."/>
            <person name="Voskania-kordi A."/>
            <person name="Simonyan V."/>
            <person name="Patel J."/>
            <person name="Shawar R.M."/>
        </authorList>
    </citation>
    <scope>NUCLEOTIDE SEQUENCE [LARGE SCALE GENOMIC DNA]</scope>
    <source>
        <strain evidence="1 2">AR_0356</strain>
    </source>
</reference>
<accession>A0A2R3INA2</accession>
<proteinExistence type="predicted"/>
<sequence>MDRIHWFAVSNPEQKRFPEWRRSFGISDNGIVFVPAAMAGDDSELNVMLCAAAEGQSTVVHLDHHFVPSDWLKREFPKHFELIEIIEARAQLTLAAAFQQHEDAAAQRANRQL</sequence>
<name>A0A2R3INA2_9PSED</name>
<evidence type="ECO:0000313" key="2">
    <source>
        <dbReference type="Proteomes" id="UP000238390"/>
    </source>
</evidence>
<gene>
    <name evidence="1" type="ORF">CSB93_3665</name>
</gene>
<dbReference type="AlphaFoldDB" id="A0A2R3INA2"/>
<keyword evidence="2" id="KW-1185">Reference proteome</keyword>
<dbReference type="Proteomes" id="UP000238390">
    <property type="component" value="Chromosome"/>
</dbReference>